<organism evidence="1 2">
    <name type="scientific">Pseudomonas fluorescens</name>
    <dbReference type="NCBI Taxonomy" id="294"/>
    <lineage>
        <taxon>Bacteria</taxon>
        <taxon>Pseudomonadati</taxon>
        <taxon>Pseudomonadota</taxon>
        <taxon>Gammaproteobacteria</taxon>
        <taxon>Pseudomonadales</taxon>
        <taxon>Pseudomonadaceae</taxon>
        <taxon>Pseudomonas</taxon>
    </lineage>
</organism>
<protein>
    <recommendedName>
        <fullName evidence="3">SMODS and SLOG-associating 2TM effector domain-containing protein</fullName>
    </recommendedName>
</protein>
<gene>
    <name evidence="1" type="ORF">PS712_01134</name>
</gene>
<sequence length="146" mass="16735">MDVDPLRKQLETEYLHLQKVVEDFDSRTLLIKGWSVTFSLAQVVAGFTSSSPRLFLIAALTATLFWALETSWKGFQYAYHGRIRDIEAYFSAESPPPIPAFQISARWFETFHAEVAGRYFEFARWPHVCLPHAVVVVLGLGMYVVY</sequence>
<dbReference type="RefSeq" id="WP_150701387.1">
    <property type="nucleotide sequence ID" value="NZ_CABVIB010000004.1"/>
</dbReference>
<evidence type="ECO:0000313" key="1">
    <source>
        <dbReference type="EMBL" id="VVN81515.1"/>
    </source>
</evidence>
<accession>A0A5E7AS59</accession>
<dbReference type="AlphaFoldDB" id="A0A5E7AS59"/>
<proteinExistence type="predicted"/>
<dbReference type="Proteomes" id="UP000326018">
    <property type="component" value="Unassembled WGS sequence"/>
</dbReference>
<reference evidence="1 2" key="1">
    <citation type="submission" date="2019-09" db="EMBL/GenBank/DDBJ databases">
        <authorList>
            <person name="Chandra G."/>
            <person name="Truman W A."/>
        </authorList>
    </citation>
    <scope>NUCLEOTIDE SEQUENCE [LARGE SCALE GENOMIC DNA]</scope>
    <source>
        <strain evidence="1">PS712</strain>
    </source>
</reference>
<dbReference type="OrthoDB" id="328338at2"/>
<name>A0A5E7AS59_PSEFL</name>
<dbReference type="EMBL" id="CABVIB010000004">
    <property type="protein sequence ID" value="VVN81515.1"/>
    <property type="molecule type" value="Genomic_DNA"/>
</dbReference>
<evidence type="ECO:0000313" key="2">
    <source>
        <dbReference type="Proteomes" id="UP000326018"/>
    </source>
</evidence>
<evidence type="ECO:0008006" key="3">
    <source>
        <dbReference type="Google" id="ProtNLM"/>
    </source>
</evidence>